<keyword evidence="1" id="KW-0732">Signal</keyword>
<dbReference type="AlphaFoldDB" id="A0A9N9RTA5"/>
<protein>
    <submittedName>
        <fullName evidence="2">Uncharacterized protein</fullName>
    </submittedName>
</protein>
<reference evidence="2" key="2">
    <citation type="submission" date="2022-10" db="EMBL/GenBank/DDBJ databases">
        <authorList>
            <consortium name="ENA_rothamsted_submissions"/>
            <consortium name="culmorum"/>
            <person name="King R."/>
        </authorList>
    </citation>
    <scope>NUCLEOTIDE SEQUENCE</scope>
</reference>
<organism evidence="2 3">
    <name type="scientific">Chironomus riparius</name>
    <dbReference type="NCBI Taxonomy" id="315576"/>
    <lineage>
        <taxon>Eukaryota</taxon>
        <taxon>Metazoa</taxon>
        <taxon>Ecdysozoa</taxon>
        <taxon>Arthropoda</taxon>
        <taxon>Hexapoda</taxon>
        <taxon>Insecta</taxon>
        <taxon>Pterygota</taxon>
        <taxon>Neoptera</taxon>
        <taxon>Endopterygota</taxon>
        <taxon>Diptera</taxon>
        <taxon>Nematocera</taxon>
        <taxon>Chironomoidea</taxon>
        <taxon>Chironomidae</taxon>
        <taxon>Chironominae</taxon>
        <taxon>Chironomus</taxon>
    </lineage>
</organism>
<feature type="signal peptide" evidence="1">
    <location>
        <begin position="1"/>
        <end position="17"/>
    </location>
</feature>
<proteinExistence type="predicted"/>
<evidence type="ECO:0000313" key="3">
    <source>
        <dbReference type="Proteomes" id="UP001153620"/>
    </source>
</evidence>
<accession>A0A9N9RTA5</accession>
<sequence>MNSLKVLLLFSVTAVSTQNFTQIRSEIQEKLNENLLAKRSRIDLVAIELKTLLNDFKQHYQKIETLLCLCADKNDTKIYCKLINSEINLAYNSLHFESFPLELQAMAIHLFGPSIQLYEDILDSISNATNAVECLSQTKSSFIDIFKKFFETTRDVIIKSVHKLKASILVTQGEINKFVANRSAHILICTGIEKNICECSNEYISLNWKSTILAIKQFQSNVETFADKINDETIVEIAVKSGITEESMKSKILEISECTKGN</sequence>
<reference evidence="2" key="1">
    <citation type="submission" date="2022-01" db="EMBL/GenBank/DDBJ databases">
        <authorList>
            <person name="King R."/>
        </authorList>
    </citation>
    <scope>NUCLEOTIDE SEQUENCE</scope>
</reference>
<evidence type="ECO:0000313" key="2">
    <source>
        <dbReference type="EMBL" id="CAG9802850.1"/>
    </source>
</evidence>
<dbReference type="Proteomes" id="UP001153620">
    <property type="component" value="Chromosome 2"/>
</dbReference>
<dbReference type="EMBL" id="OU895878">
    <property type="protein sequence ID" value="CAG9802850.1"/>
    <property type="molecule type" value="Genomic_DNA"/>
</dbReference>
<keyword evidence="3" id="KW-1185">Reference proteome</keyword>
<feature type="chain" id="PRO_5040125907" evidence="1">
    <location>
        <begin position="18"/>
        <end position="262"/>
    </location>
</feature>
<evidence type="ECO:0000256" key="1">
    <source>
        <dbReference type="SAM" id="SignalP"/>
    </source>
</evidence>
<gene>
    <name evidence="2" type="ORF">CHIRRI_LOCUS5755</name>
</gene>
<name>A0A9N9RTA5_9DIPT</name>